<evidence type="ECO:0000313" key="8">
    <source>
        <dbReference type="EMBL" id="HIG63332.1"/>
    </source>
</evidence>
<dbReference type="EMBL" id="DUAV01000021">
    <property type="protein sequence ID" value="HIG63332.1"/>
    <property type="molecule type" value="Genomic_DNA"/>
</dbReference>
<keyword evidence="5 7" id="KW-0472">Membrane</keyword>
<dbReference type="InterPro" id="IPR011743">
    <property type="entry name" value="Caa3_sub_IV"/>
</dbReference>
<evidence type="ECO:0000256" key="2">
    <source>
        <dbReference type="ARBA" id="ARBA00022475"/>
    </source>
</evidence>
<dbReference type="GO" id="GO:0005886">
    <property type="term" value="C:plasma membrane"/>
    <property type="evidence" value="ECO:0007669"/>
    <property type="project" value="UniProtKB-SubCell"/>
</dbReference>
<gene>
    <name evidence="8" type="ORF">EYQ16_02295</name>
</gene>
<dbReference type="Pfam" id="PF03626">
    <property type="entry name" value="COX4_pro"/>
    <property type="match status" value="1"/>
</dbReference>
<evidence type="ECO:0000256" key="1">
    <source>
        <dbReference type="ARBA" id="ARBA00004651"/>
    </source>
</evidence>
<keyword evidence="4 7" id="KW-1133">Transmembrane helix</keyword>
<keyword evidence="3 7" id="KW-0812">Transmembrane</keyword>
<evidence type="ECO:0000256" key="6">
    <source>
        <dbReference type="SAM" id="MobiDB-lite"/>
    </source>
</evidence>
<sequence>MSDDENPDTEAPEEEDVEEEAHDEHEFPGYANGFMAVFGWLVFFTVIEVLAILQEFSFGATMFILFSIAFVKVWFIASFFMHLRWDPPLARRTGAVPIFFLIVLFVAIGLTSPGTTDDIATICGF</sequence>
<reference evidence="9" key="1">
    <citation type="journal article" date="2019" name="bioRxiv">
        <title>Genome diversification in globally distributed novel marine Proteobacteria is linked to environmental adaptation.</title>
        <authorList>
            <person name="Zhou Z."/>
            <person name="Tran P.Q."/>
            <person name="Kieft K."/>
            <person name="Anantharaman K."/>
        </authorList>
    </citation>
    <scope>NUCLEOTIDE SEQUENCE [LARGE SCALE GENOMIC DNA]</scope>
</reference>
<evidence type="ECO:0000256" key="4">
    <source>
        <dbReference type="ARBA" id="ARBA00022989"/>
    </source>
</evidence>
<feature type="transmembrane region" description="Helical" evidence="7">
    <location>
        <begin position="89"/>
        <end position="110"/>
    </location>
</feature>
<comment type="caution">
    <text evidence="8">The sequence shown here is derived from an EMBL/GenBank/DDBJ whole genome shotgun (WGS) entry which is preliminary data.</text>
</comment>
<keyword evidence="2" id="KW-1003">Cell membrane</keyword>
<organism evidence="8 9">
    <name type="scientific">Marine Group III euryarchaeote</name>
    <dbReference type="NCBI Taxonomy" id="2173149"/>
    <lineage>
        <taxon>Archaea</taxon>
        <taxon>Methanobacteriati</taxon>
        <taxon>Thermoplasmatota</taxon>
        <taxon>Thermoplasmata</taxon>
        <taxon>Candidatus Thermoprofundales</taxon>
    </lineage>
</organism>
<dbReference type="NCBIfam" id="TIGR02229">
    <property type="entry name" value="caa3_sub_IV"/>
    <property type="match status" value="1"/>
</dbReference>
<evidence type="ECO:0000256" key="3">
    <source>
        <dbReference type="ARBA" id="ARBA00022692"/>
    </source>
</evidence>
<dbReference type="Proteomes" id="UP000589516">
    <property type="component" value="Unassembled WGS sequence"/>
</dbReference>
<proteinExistence type="predicted"/>
<evidence type="ECO:0000313" key="9">
    <source>
        <dbReference type="Proteomes" id="UP000589516"/>
    </source>
</evidence>
<dbReference type="AlphaFoldDB" id="A0A7C8DNM3"/>
<evidence type="ECO:0000256" key="5">
    <source>
        <dbReference type="ARBA" id="ARBA00023136"/>
    </source>
</evidence>
<feature type="region of interest" description="Disordered" evidence="6">
    <location>
        <begin position="1"/>
        <end position="24"/>
    </location>
</feature>
<feature type="transmembrane region" description="Helical" evidence="7">
    <location>
        <begin position="60"/>
        <end position="83"/>
    </location>
</feature>
<feature type="compositionally biased region" description="Acidic residues" evidence="6">
    <location>
        <begin position="1"/>
        <end position="21"/>
    </location>
</feature>
<protein>
    <recommendedName>
        <fullName evidence="10">Cytochrome C oxidase subunit IV</fullName>
    </recommendedName>
</protein>
<evidence type="ECO:0008006" key="10">
    <source>
        <dbReference type="Google" id="ProtNLM"/>
    </source>
</evidence>
<evidence type="ECO:0000256" key="7">
    <source>
        <dbReference type="SAM" id="Phobius"/>
    </source>
</evidence>
<feature type="transmembrane region" description="Helical" evidence="7">
    <location>
        <begin position="33"/>
        <end position="53"/>
    </location>
</feature>
<name>A0A7C8DNM3_9ARCH</name>
<dbReference type="InterPro" id="IPR005171">
    <property type="entry name" value="Cyt_c_oxidase_su4_prok"/>
</dbReference>
<comment type="subcellular location">
    <subcellularLocation>
        <location evidence="1">Cell membrane</location>
        <topology evidence="1">Multi-pass membrane protein</topology>
    </subcellularLocation>
</comment>
<accession>A0A7C8DNM3</accession>